<dbReference type="EMBL" id="OM869500">
    <property type="protein sequence ID" value="UPW40809.1"/>
    <property type="molecule type" value="Genomic_DNA"/>
</dbReference>
<evidence type="ECO:0000313" key="2">
    <source>
        <dbReference type="EMBL" id="UPW40809.1"/>
    </source>
</evidence>
<sequence>MECLYPVRYLDKTEGCYKYHRCGYCLTCRKRRSLQFALRASHEGKFWDKKVMLNLSYDDEHIHPSHVYPFTGNLCYDDVCKFWKSLRSSGRNIKYLVAGEYGGQTFRPHYHALVFGISVDDDIFYQKTYNRKKKAYICKCKFWPYGDVVVGNVREGGSFYVTKYSTKDDISSQLYREMKKKGQIKPFLRLSQGLGLRYFLERPHYFMKCGYMLYKGIKVPIPDYYVAKYQEKYLLPDEYEYNKSISQFEKQAKIMKSVPVGYTPWDWNKERLKQIEINLMRKK</sequence>
<protein>
    <submittedName>
        <fullName evidence="2">Replication initiator protein</fullName>
    </submittedName>
</protein>
<organism evidence="2">
    <name type="scientific">Sigmofec virus UA08Rod_6752</name>
    <dbReference type="NCBI Taxonomy" id="2929239"/>
    <lineage>
        <taxon>Viruses</taxon>
        <taxon>Monodnaviria</taxon>
        <taxon>Sangervirae</taxon>
        <taxon>Phixviricota</taxon>
        <taxon>Malgrandaviricetes</taxon>
        <taxon>Petitvirales</taxon>
        <taxon>Microviridae</taxon>
    </lineage>
</organism>
<reference evidence="2" key="1">
    <citation type="submission" date="2022-02" db="EMBL/GenBank/DDBJ databases">
        <title>Towards deciphering the DNA virus diversity associated with rodent species in the families Cricetidae and Heteromyidae.</title>
        <authorList>
            <person name="Lund M."/>
            <person name="Larsen B.B."/>
            <person name="Gryseels S."/>
            <person name="Kraberger S."/>
            <person name="Rowsey D.M."/>
            <person name="Steger L."/>
            <person name="Yule K.M."/>
            <person name="Upham N.S."/>
            <person name="Worobey M."/>
            <person name="Van Doorslaer K."/>
            <person name="Varsani A."/>
        </authorList>
    </citation>
    <scope>NUCLEOTIDE SEQUENCE</scope>
    <source>
        <strain evidence="2">UA08Rod_6752</strain>
    </source>
</reference>
<name>A0A976N0V9_9VIRU</name>
<feature type="domain" description="Replication-associated protein ORF2/G2P" evidence="1">
    <location>
        <begin position="52"/>
        <end position="168"/>
    </location>
</feature>
<dbReference type="Pfam" id="PF23343">
    <property type="entry name" value="REP_ORF2-G2P"/>
    <property type="match status" value="1"/>
</dbReference>
<accession>A0A976N0V9</accession>
<dbReference type="InterPro" id="IPR056906">
    <property type="entry name" value="ORF2/G2P_dom"/>
</dbReference>
<proteinExistence type="predicted"/>
<evidence type="ECO:0000259" key="1">
    <source>
        <dbReference type="Pfam" id="PF23343"/>
    </source>
</evidence>